<dbReference type="EMBL" id="KQ242502">
    <property type="protein sequence ID" value="KNC78368.1"/>
    <property type="molecule type" value="Genomic_DNA"/>
</dbReference>
<evidence type="ECO:0000313" key="2">
    <source>
        <dbReference type="EMBL" id="KNC78368.1"/>
    </source>
</evidence>
<gene>
    <name evidence="2" type="ORF">SARC_09191</name>
</gene>
<evidence type="ECO:0000313" key="3">
    <source>
        <dbReference type="Proteomes" id="UP000054560"/>
    </source>
</evidence>
<evidence type="ECO:0000256" key="1">
    <source>
        <dbReference type="SAM" id="MobiDB-lite"/>
    </source>
</evidence>
<feature type="non-terminal residue" evidence="2">
    <location>
        <position position="1"/>
    </location>
</feature>
<sequence length="111" mass="12022">NAIETPSDSRFASSLVMESQHSAIEADGSRVVETTRNENGRRTTTVEHTHPDGRLEVITIVDGEAGPQSSDMGCHGNGSKVSNDSMEDIEETNSRDGGAKTKNRMSVSWSW</sequence>
<feature type="compositionally biased region" description="Polar residues" evidence="1">
    <location>
        <begin position="1"/>
        <end position="22"/>
    </location>
</feature>
<dbReference type="GeneID" id="25909695"/>
<feature type="region of interest" description="Disordered" evidence="1">
    <location>
        <begin position="64"/>
        <end position="111"/>
    </location>
</feature>
<dbReference type="Proteomes" id="UP000054560">
    <property type="component" value="Unassembled WGS sequence"/>
</dbReference>
<reference evidence="2 3" key="1">
    <citation type="submission" date="2011-02" db="EMBL/GenBank/DDBJ databases">
        <title>The Genome Sequence of Sphaeroforma arctica JP610.</title>
        <authorList>
            <consortium name="The Broad Institute Genome Sequencing Platform"/>
            <person name="Russ C."/>
            <person name="Cuomo C."/>
            <person name="Young S.K."/>
            <person name="Zeng Q."/>
            <person name="Gargeya S."/>
            <person name="Alvarado L."/>
            <person name="Berlin A."/>
            <person name="Chapman S.B."/>
            <person name="Chen Z."/>
            <person name="Freedman E."/>
            <person name="Gellesch M."/>
            <person name="Goldberg J."/>
            <person name="Griggs A."/>
            <person name="Gujja S."/>
            <person name="Heilman E."/>
            <person name="Heiman D."/>
            <person name="Howarth C."/>
            <person name="Mehta T."/>
            <person name="Neiman D."/>
            <person name="Pearson M."/>
            <person name="Roberts A."/>
            <person name="Saif S."/>
            <person name="Shea T."/>
            <person name="Shenoy N."/>
            <person name="Sisk P."/>
            <person name="Stolte C."/>
            <person name="Sykes S."/>
            <person name="White J."/>
            <person name="Yandava C."/>
            <person name="Burger G."/>
            <person name="Gray M.W."/>
            <person name="Holland P.W.H."/>
            <person name="King N."/>
            <person name="Lang F.B.F."/>
            <person name="Roger A.J."/>
            <person name="Ruiz-Trillo I."/>
            <person name="Haas B."/>
            <person name="Nusbaum C."/>
            <person name="Birren B."/>
        </authorList>
    </citation>
    <scope>NUCLEOTIDE SEQUENCE [LARGE SCALE GENOMIC DNA]</scope>
    <source>
        <strain evidence="2 3">JP610</strain>
    </source>
</reference>
<protein>
    <submittedName>
        <fullName evidence="2">Uncharacterized protein</fullName>
    </submittedName>
</protein>
<organism evidence="2 3">
    <name type="scientific">Sphaeroforma arctica JP610</name>
    <dbReference type="NCBI Taxonomy" id="667725"/>
    <lineage>
        <taxon>Eukaryota</taxon>
        <taxon>Ichthyosporea</taxon>
        <taxon>Ichthyophonida</taxon>
        <taxon>Sphaeroforma</taxon>
    </lineage>
</organism>
<dbReference type="AlphaFoldDB" id="A0A0L0FQT2"/>
<name>A0A0L0FQT2_9EUKA</name>
<dbReference type="RefSeq" id="XP_014152270.1">
    <property type="nucleotide sequence ID" value="XM_014296795.1"/>
</dbReference>
<accession>A0A0L0FQT2</accession>
<proteinExistence type="predicted"/>
<keyword evidence="3" id="KW-1185">Reference proteome</keyword>
<feature type="region of interest" description="Disordered" evidence="1">
    <location>
        <begin position="1"/>
        <end position="27"/>
    </location>
</feature>